<dbReference type="Pfam" id="PF17765">
    <property type="entry name" value="MLTR_LBD"/>
    <property type="match status" value="1"/>
</dbReference>
<keyword evidence="3" id="KW-1185">Reference proteome</keyword>
<dbReference type="Gene3D" id="1.10.260.40">
    <property type="entry name" value="lambda repressor-like DNA-binding domains"/>
    <property type="match status" value="1"/>
</dbReference>
<comment type="caution">
    <text evidence="2">The sequence shown here is derived from an EMBL/GenBank/DDBJ whole genome shotgun (WGS) entry which is preliminary data.</text>
</comment>
<dbReference type="InterPro" id="IPR010982">
    <property type="entry name" value="Lambda_DNA-bd_dom_sf"/>
</dbReference>
<dbReference type="EMBL" id="PDNW01000015">
    <property type="protein sequence ID" value="PLC48824.1"/>
    <property type="molecule type" value="Genomic_DNA"/>
</dbReference>
<evidence type="ECO:0000313" key="3">
    <source>
        <dbReference type="Proteomes" id="UP000234190"/>
    </source>
</evidence>
<dbReference type="RefSeq" id="WP_102074956.1">
    <property type="nucleotide sequence ID" value="NZ_PDNW01000015.1"/>
</dbReference>
<dbReference type="SMART" id="SM00530">
    <property type="entry name" value="HTH_XRE"/>
    <property type="match status" value="1"/>
</dbReference>
<name>A0A2N4U1D0_9BURK</name>
<protein>
    <submittedName>
        <fullName evidence="2">Transcriptional regulator</fullName>
    </submittedName>
</protein>
<dbReference type="AlphaFoldDB" id="A0A2N4U1D0"/>
<dbReference type="GO" id="GO:0003677">
    <property type="term" value="F:DNA binding"/>
    <property type="evidence" value="ECO:0007669"/>
    <property type="project" value="InterPro"/>
</dbReference>
<dbReference type="Pfam" id="PF13560">
    <property type="entry name" value="HTH_31"/>
    <property type="match status" value="1"/>
</dbReference>
<feature type="domain" description="HTH cro/C1-type" evidence="1">
    <location>
        <begin position="24"/>
        <end position="96"/>
    </location>
</feature>
<evidence type="ECO:0000313" key="2">
    <source>
        <dbReference type="EMBL" id="PLC48824.1"/>
    </source>
</evidence>
<organism evidence="2 3">
    <name type="scientific">Pollutimonas subterranea</name>
    <dbReference type="NCBI Taxonomy" id="2045210"/>
    <lineage>
        <taxon>Bacteria</taxon>
        <taxon>Pseudomonadati</taxon>
        <taxon>Pseudomonadota</taxon>
        <taxon>Betaproteobacteria</taxon>
        <taxon>Burkholderiales</taxon>
        <taxon>Alcaligenaceae</taxon>
        <taxon>Pollutimonas</taxon>
    </lineage>
</organism>
<proteinExistence type="predicted"/>
<accession>A0A2N4U1D0</accession>
<dbReference type="PANTHER" id="PTHR35010:SF2">
    <property type="entry name" value="BLL4672 PROTEIN"/>
    <property type="match status" value="1"/>
</dbReference>
<gene>
    <name evidence="2" type="ORF">CR159_15900</name>
</gene>
<dbReference type="CDD" id="cd00093">
    <property type="entry name" value="HTH_XRE"/>
    <property type="match status" value="1"/>
</dbReference>
<dbReference type="Proteomes" id="UP000234190">
    <property type="component" value="Unassembled WGS sequence"/>
</dbReference>
<dbReference type="InterPro" id="IPR041413">
    <property type="entry name" value="MLTR_LBD"/>
</dbReference>
<dbReference type="InterPro" id="IPR001387">
    <property type="entry name" value="Cro/C1-type_HTH"/>
</dbReference>
<dbReference type="SUPFAM" id="SSF47413">
    <property type="entry name" value="lambda repressor-like DNA-binding domains"/>
    <property type="match status" value="1"/>
</dbReference>
<dbReference type="PANTHER" id="PTHR35010">
    <property type="entry name" value="BLL4672 PROTEIN-RELATED"/>
    <property type="match status" value="1"/>
</dbReference>
<evidence type="ECO:0000259" key="1">
    <source>
        <dbReference type="SMART" id="SM00530"/>
    </source>
</evidence>
<dbReference type="Gene3D" id="3.30.450.180">
    <property type="match status" value="1"/>
</dbReference>
<dbReference type="OrthoDB" id="5346389at2"/>
<sequence>MQSKGAPPSADQVNSARRKALGDFLRSARARVQPATMGLPAGVRRRTPGLRREEVAQLCGISVTWYTWIEQGRDVSVSPSVWARLASVLGLARAERHYLFELAECTDPEHGREHAHPLPEGLADCVHSIIAPAYILDRCWNVLARNDALLHLFDGWPDRDARPNLLRYIFQDPAARHLVVDWDQRASRVVAEFRADAAAHADEPDVRALLDELLQSSSLFAHWWTRHAVVDREGGLREFQHPISGTLRYQQITFRLATRLDCKLVMLLDNGPIGSSSDSRRDRTSGL</sequence>
<reference evidence="2 3" key="1">
    <citation type="submission" date="2017-10" db="EMBL/GenBank/DDBJ databases">
        <title>Two draft genome sequences of Pusillimonas sp. strains isolated from a nitrate- and radionuclide-contaminated groundwater in Russia.</title>
        <authorList>
            <person name="Grouzdev D.S."/>
            <person name="Tourova T.P."/>
            <person name="Goeva M.A."/>
            <person name="Babich T.L."/>
            <person name="Sokolova D.S."/>
            <person name="Abdullin R."/>
            <person name="Poltaraus A.B."/>
            <person name="Toshchakov S.V."/>
            <person name="Nazina T.N."/>
        </authorList>
    </citation>
    <scope>NUCLEOTIDE SEQUENCE [LARGE SCALE GENOMIC DNA]</scope>
    <source>
        <strain evidence="2 3">JR1/69-3-13</strain>
    </source>
</reference>